<gene>
    <name evidence="1" type="ORF">FMUND_14813</name>
</gene>
<protein>
    <recommendedName>
        <fullName evidence="3">F-box domain-containing protein</fullName>
    </recommendedName>
</protein>
<dbReference type="EMBL" id="JAAOAN010000823">
    <property type="protein sequence ID" value="KAF5699332.1"/>
    <property type="molecule type" value="Genomic_DNA"/>
</dbReference>
<dbReference type="OrthoDB" id="4802432at2759"/>
<evidence type="ECO:0000313" key="2">
    <source>
        <dbReference type="Proteomes" id="UP000544331"/>
    </source>
</evidence>
<dbReference type="Proteomes" id="UP000544331">
    <property type="component" value="Unassembled WGS sequence"/>
</dbReference>
<keyword evidence="2" id="KW-1185">Reference proteome</keyword>
<sequence>MASWKSLPLEIRRMVFQSALSLSPSPTTPVLATVSREWQEFFERSTFRDLALTSGDLYAFASAIKGKGNVTRLGYIRTLRLRINLMPYSSRLQYRAENATDITQNNRIFTQAIAVLLKVLASWSGDYGGLELELDALSPSDCKYFNFIHELHDDFIFRHQDEDELFDAVKRFYRKRHETLKRSWGIRPGHGHSFSNLPRDLNYSSMRRLRREHLKLTPSLIKKGWAYSQVVRNLPATPIVKGLVIRRAAPRVIALESLGKIMRESFMALEYFTYSTYMELTDHKEQDFLDG</sequence>
<comment type="caution">
    <text evidence="1">The sequence shown here is derived from an EMBL/GenBank/DDBJ whole genome shotgun (WGS) entry which is preliminary data.</text>
</comment>
<evidence type="ECO:0000313" key="1">
    <source>
        <dbReference type="EMBL" id="KAF5699332.1"/>
    </source>
</evidence>
<accession>A0A8H5XTW1</accession>
<reference evidence="1 2" key="1">
    <citation type="submission" date="2020-05" db="EMBL/GenBank/DDBJ databases">
        <title>Identification and distribution of gene clusters putatively required for synthesis of sphingolipid metabolism inhibitors in phylogenetically diverse species of the filamentous fungus Fusarium.</title>
        <authorList>
            <person name="Kim H.-S."/>
            <person name="Busman M."/>
            <person name="Brown D.W."/>
            <person name="Divon H."/>
            <person name="Uhlig S."/>
            <person name="Proctor R.H."/>
        </authorList>
    </citation>
    <scope>NUCLEOTIDE SEQUENCE [LARGE SCALE GENOMIC DNA]</scope>
    <source>
        <strain evidence="1 2">NRRL 66235</strain>
    </source>
</reference>
<evidence type="ECO:0008006" key="3">
    <source>
        <dbReference type="Google" id="ProtNLM"/>
    </source>
</evidence>
<dbReference type="AlphaFoldDB" id="A0A8H5XTW1"/>
<organism evidence="1 2">
    <name type="scientific">Fusarium mundagurra</name>
    <dbReference type="NCBI Taxonomy" id="1567541"/>
    <lineage>
        <taxon>Eukaryota</taxon>
        <taxon>Fungi</taxon>
        <taxon>Dikarya</taxon>
        <taxon>Ascomycota</taxon>
        <taxon>Pezizomycotina</taxon>
        <taxon>Sordariomycetes</taxon>
        <taxon>Hypocreomycetidae</taxon>
        <taxon>Hypocreales</taxon>
        <taxon>Nectriaceae</taxon>
        <taxon>Fusarium</taxon>
        <taxon>Fusarium fujikuroi species complex</taxon>
    </lineage>
</organism>
<proteinExistence type="predicted"/>
<name>A0A8H5XTW1_9HYPO</name>